<proteinExistence type="inferred from homology"/>
<evidence type="ECO:0000256" key="15">
    <source>
        <dbReference type="ARBA" id="ARBA00048740"/>
    </source>
</evidence>
<evidence type="ECO:0000256" key="13">
    <source>
        <dbReference type="ARBA" id="ARBA00025783"/>
    </source>
</evidence>
<evidence type="ECO:0000256" key="19">
    <source>
        <dbReference type="ARBA" id="ARBA00057179"/>
    </source>
</evidence>
<keyword evidence="8" id="KW-0808">Transferase</keyword>
<keyword evidence="6" id="KW-0597">Phosphoprotein</keyword>
<keyword evidence="10" id="KW-0805">Transcription regulation</keyword>
<dbReference type="GO" id="GO:0071164">
    <property type="term" value="F:RNA cap trimethylguanosine synthase activity"/>
    <property type="evidence" value="ECO:0007669"/>
    <property type="project" value="TreeGrafter"/>
</dbReference>
<evidence type="ECO:0000256" key="3">
    <source>
        <dbReference type="ARBA" id="ARBA00004604"/>
    </source>
</evidence>
<dbReference type="PANTHER" id="PTHR14741">
    <property type="entry name" value="S-ADENOSYLMETHIONINE-DEPENDENT METHYLTRANSFERASE RELATED"/>
    <property type="match status" value="1"/>
</dbReference>
<dbReference type="GO" id="GO:0015030">
    <property type="term" value="C:Cajal body"/>
    <property type="evidence" value="ECO:0007669"/>
    <property type="project" value="UniProtKB-SubCell"/>
</dbReference>
<evidence type="ECO:0000256" key="7">
    <source>
        <dbReference type="ARBA" id="ARBA00022603"/>
    </source>
</evidence>
<evidence type="ECO:0000256" key="21">
    <source>
        <dbReference type="ARBA" id="ARBA00079339"/>
    </source>
</evidence>
<comment type="catalytic activity">
    <reaction evidence="16">
        <text>a 5'-end (N(2),N(7)-dimethyl 5'-triphosphoguanosine)-ribonucleoside in snRNA + S-adenosyl-L-methionine = a 5'-end (N(2),N(2),N(7)-trimethyl 5'-triphosphoguanosine)-ribonucleoside in snRNA + S-adenosyl-L-homocysteine + H(+)</text>
        <dbReference type="Rhea" id="RHEA:78479"/>
        <dbReference type="Rhea" id="RHEA-COMP:19087"/>
        <dbReference type="Rhea" id="RHEA-COMP:19089"/>
        <dbReference type="ChEBI" id="CHEBI:15378"/>
        <dbReference type="ChEBI" id="CHEBI:57856"/>
        <dbReference type="ChEBI" id="CHEBI:59789"/>
        <dbReference type="ChEBI" id="CHEBI:167623"/>
        <dbReference type="ChEBI" id="CHEBI:172880"/>
    </reaction>
    <physiologicalReaction direction="left-to-right" evidence="16">
        <dbReference type="Rhea" id="RHEA:78480"/>
    </physiologicalReaction>
</comment>
<dbReference type="InterPro" id="IPR029063">
    <property type="entry name" value="SAM-dependent_MTases_sf"/>
</dbReference>
<dbReference type="FunFam" id="3.40.50.150:FF:000066">
    <property type="entry name" value="Trimethylguanosine synthase 1"/>
    <property type="match status" value="1"/>
</dbReference>
<reference evidence="24" key="1">
    <citation type="submission" date="2020-08" db="EMBL/GenBank/DDBJ databases">
        <title>Genome sequencing and assembly of the red palm weevil Rhynchophorus ferrugineus.</title>
        <authorList>
            <person name="Dias G.B."/>
            <person name="Bergman C.M."/>
            <person name="Manee M."/>
        </authorList>
    </citation>
    <scope>NUCLEOTIDE SEQUENCE</scope>
    <source>
        <strain evidence="24">AA-2017</strain>
        <tissue evidence="24">Whole larva</tissue>
    </source>
</reference>
<comment type="subcellular location">
    <subcellularLocation>
        <location evidence="2">Cytoplasm</location>
    </subcellularLocation>
    <subcellularLocation>
        <location evidence="1">Nucleus</location>
        <location evidence="1">Cajal body</location>
    </subcellularLocation>
    <subcellularLocation>
        <location evidence="3">Nucleus</location>
        <location evidence="3">Nucleolus</location>
    </subcellularLocation>
</comment>
<evidence type="ECO:0000313" key="25">
    <source>
        <dbReference type="Proteomes" id="UP000625711"/>
    </source>
</evidence>
<keyword evidence="7" id="KW-0489">Methyltransferase</keyword>
<dbReference type="Gene3D" id="3.40.50.150">
    <property type="entry name" value="Vaccinia Virus protein VP39"/>
    <property type="match status" value="1"/>
</dbReference>
<evidence type="ECO:0000256" key="1">
    <source>
        <dbReference type="ARBA" id="ARBA00004408"/>
    </source>
</evidence>
<keyword evidence="5" id="KW-0963">Cytoplasm</keyword>
<keyword evidence="11" id="KW-0804">Transcription</keyword>
<dbReference type="InterPro" id="IPR019012">
    <property type="entry name" value="RNA_cap_Gua-N2-MeTrfase"/>
</dbReference>
<feature type="compositionally biased region" description="Basic and acidic residues" evidence="23">
    <location>
        <begin position="505"/>
        <end position="514"/>
    </location>
</feature>
<comment type="function">
    <text evidence="19">Catalyzes the 2 serial methylation steps for the conversion of the 7-monomethylguanosine (m(7)G) caps of snRNAs and snoRNAs to a 2,2,7-trimethylguanosine (m(2,2,7)G) cap structure. The enzyme is specific for guanine, and N7 methylation must precede N2 methylation. Hypermethylation of the m7G cap of U snRNAs leads to their concentration in nuclear foci, their colocalization with coilin and the formation of canonical Cajal bodies (CBs). Plays a role in transcriptional regulation.</text>
</comment>
<feature type="region of interest" description="Disordered" evidence="23">
    <location>
        <begin position="281"/>
        <end position="306"/>
    </location>
</feature>
<keyword evidence="9" id="KW-0949">S-adenosyl-L-methionine</keyword>
<comment type="catalytic activity">
    <reaction evidence="14">
        <text>a 5'-end (N(2),N(7)-dimethyl 5'-triphosphoguanosine)-ribonucleoside in snoRNA + S-adenosyl-L-methionine = a 5'-end (N(2),N(2),N(7)-trimethyl 5'-triphosphoguanosine)-ribonucleoside in snoRNA + S-adenosyl-L-homocysteine + H(+)</text>
        <dbReference type="Rhea" id="RHEA:78507"/>
        <dbReference type="Rhea" id="RHEA-COMP:19088"/>
        <dbReference type="Rhea" id="RHEA-COMP:19090"/>
        <dbReference type="ChEBI" id="CHEBI:15378"/>
        <dbReference type="ChEBI" id="CHEBI:57856"/>
        <dbReference type="ChEBI" id="CHEBI:59789"/>
        <dbReference type="ChEBI" id="CHEBI:167623"/>
        <dbReference type="ChEBI" id="CHEBI:172880"/>
    </reaction>
    <physiologicalReaction direction="left-to-right" evidence="14">
        <dbReference type="Rhea" id="RHEA:78508"/>
    </physiologicalReaction>
</comment>
<evidence type="ECO:0000256" key="5">
    <source>
        <dbReference type="ARBA" id="ARBA00022490"/>
    </source>
</evidence>
<evidence type="ECO:0000256" key="14">
    <source>
        <dbReference type="ARBA" id="ARBA00047418"/>
    </source>
</evidence>
<feature type="compositionally biased region" description="Basic and acidic residues" evidence="23">
    <location>
        <begin position="91"/>
        <end position="101"/>
    </location>
</feature>
<dbReference type="EMBL" id="JAACXV010013365">
    <property type="protein sequence ID" value="KAF7273595.1"/>
    <property type="molecule type" value="Genomic_DNA"/>
</dbReference>
<feature type="compositionally biased region" description="Basic and acidic residues" evidence="23">
    <location>
        <begin position="180"/>
        <end position="193"/>
    </location>
</feature>
<comment type="similarity">
    <text evidence="13">Belongs to the methyltransferase superfamily. Trimethylguanosine synthase family.</text>
</comment>
<gene>
    <name evidence="24" type="ORF">GWI33_013703</name>
</gene>
<dbReference type="CDD" id="cd02440">
    <property type="entry name" value="AdoMet_MTases"/>
    <property type="match status" value="1"/>
</dbReference>
<protein>
    <recommendedName>
        <fullName evidence="4">Trimethylguanosine synthase</fullName>
    </recommendedName>
    <alternativeName>
        <fullName evidence="18">Cap-specific guanine-N(2) methyltransferase</fullName>
    </alternativeName>
    <alternativeName>
        <fullName evidence="21">Nuclear receptor coactivator 6-interacting protein</fullName>
    </alternativeName>
    <alternativeName>
        <fullName evidence="22">PRIP-interacting protein with methyltransferase motif</fullName>
    </alternativeName>
</protein>
<evidence type="ECO:0000256" key="6">
    <source>
        <dbReference type="ARBA" id="ARBA00022553"/>
    </source>
</evidence>
<feature type="region of interest" description="Disordered" evidence="23">
    <location>
        <begin position="167"/>
        <end position="193"/>
    </location>
</feature>
<evidence type="ECO:0000256" key="9">
    <source>
        <dbReference type="ARBA" id="ARBA00022691"/>
    </source>
</evidence>
<evidence type="ECO:0000256" key="20">
    <source>
        <dbReference type="ARBA" id="ARBA00064494"/>
    </source>
</evidence>
<evidence type="ECO:0000256" key="8">
    <source>
        <dbReference type="ARBA" id="ARBA00022679"/>
    </source>
</evidence>
<feature type="compositionally biased region" description="Polar residues" evidence="23">
    <location>
        <begin position="167"/>
        <end position="179"/>
    </location>
</feature>
<dbReference type="OrthoDB" id="194443at2759"/>
<comment type="catalytic activity">
    <reaction evidence="15">
        <text>a 5'-end (N(7)-methyl 5'-triphosphoguanosine)-ribonucleoside in snoRNA + S-adenosyl-L-methionine = a 5'-end (N(2),N(7)-dimethyl 5'-triphosphoguanosine)-ribonucleoside in snoRNA + S-adenosyl-L-homocysteine + H(+)</text>
        <dbReference type="Rhea" id="RHEA:78475"/>
        <dbReference type="Rhea" id="RHEA-COMP:19086"/>
        <dbReference type="Rhea" id="RHEA-COMP:19088"/>
        <dbReference type="ChEBI" id="CHEBI:15378"/>
        <dbReference type="ChEBI" id="CHEBI:57856"/>
        <dbReference type="ChEBI" id="CHEBI:59789"/>
        <dbReference type="ChEBI" id="CHEBI:156461"/>
        <dbReference type="ChEBI" id="CHEBI:172880"/>
    </reaction>
    <physiologicalReaction direction="left-to-right" evidence="15">
        <dbReference type="Rhea" id="RHEA:78476"/>
    </physiologicalReaction>
</comment>
<feature type="region of interest" description="Disordered" evidence="23">
    <location>
        <begin position="89"/>
        <end position="119"/>
    </location>
</feature>
<sequence>MSLPDLMFIFRNQNKREVSVVDCKESTVEDETLSDYEIEFDNENYRKSSVILNPKLEKDYPEPDTCVNKTEVDQENVSCYYSASHTDNLSTDEHDSLRDGKGLTTLTKGSHKSDSGTDLSENIQVDDLDVHWQKYWSQNGEKLIWESWIAKYSAYINPNYLNYGKNSEISQEDPGSSHSDPTKPSRFSFEDKDVRNLTEVPDNKISKVPLLTRFLSTSDEKISADVSEGWNPLSPVSLDCETEAERLLSSRCGSQTSSRSHRTVDSMTNVTRITASSLDFVNSSSSDSISTVSSVPSSENSEHSEEDYQNQWNDLWREHYEKEYLFQYNQFISQQKELRDKGSDSETVVTLGDLIEGLKMAEADDNHQVESSVMHAMGLPTSFGNGQRAWNQGKSTADPAFAMNTKLPSFESGRQKIKAAMDLFMVEFSEDSVSYVSGDVEYRMKHIRHQNKHLKFSREPKHVYFDEEGNAISDKDEPEGGTAWDETNEVILSALSDNSEDDKSDGESPSRIDDAIVSEPLKRKRKKKKKKIAYPPEMKADHRIRKYWFRRFSLFSRFDEGIKLDEESWYSVTPEKVAKHAAERCACDVIVDAFCGAGGNSIQFAFTCKRVIAIDIDPKKIELAKNNAAVYGVVDKIEFIVGDFLQLAEGLKADAVFLSPPWGGPAYLKQQQYDLDTMLQPVSFSQLFCAATSISRDVAAFLPKNSNTFTLVQCAGSGGKVEIEQDFVNNKQISITAYYNGLIRE</sequence>
<feature type="compositionally biased region" description="Low complexity" evidence="23">
    <location>
        <begin position="281"/>
        <end position="299"/>
    </location>
</feature>
<accession>A0A834I8Y6</accession>
<evidence type="ECO:0000313" key="24">
    <source>
        <dbReference type="EMBL" id="KAF7273595.1"/>
    </source>
</evidence>
<evidence type="ECO:0000256" key="2">
    <source>
        <dbReference type="ARBA" id="ARBA00004496"/>
    </source>
</evidence>
<dbReference type="PANTHER" id="PTHR14741:SF32">
    <property type="entry name" value="TRIMETHYLGUANOSINE SYNTHASE"/>
    <property type="match status" value="1"/>
</dbReference>
<comment type="subunit">
    <text evidence="20">May form homooligomers. Interacts with CREBBP/CBP, EED/WAIT1, EP300/P300, NCOA6/PRIP, PPARBP/PBP and SMN.</text>
</comment>
<evidence type="ECO:0000256" key="4">
    <source>
        <dbReference type="ARBA" id="ARBA00018517"/>
    </source>
</evidence>
<evidence type="ECO:0000256" key="12">
    <source>
        <dbReference type="ARBA" id="ARBA00023242"/>
    </source>
</evidence>
<dbReference type="GO" id="GO:0005737">
    <property type="term" value="C:cytoplasm"/>
    <property type="evidence" value="ECO:0007669"/>
    <property type="project" value="UniProtKB-SubCell"/>
</dbReference>
<evidence type="ECO:0000256" key="23">
    <source>
        <dbReference type="SAM" id="MobiDB-lite"/>
    </source>
</evidence>
<name>A0A834I8Y6_RHYFE</name>
<dbReference type="SUPFAM" id="SSF53335">
    <property type="entry name" value="S-adenosyl-L-methionine-dependent methyltransferases"/>
    <property type="match status" value="1"/>
</dbReference>
<dbReference type="AlphaFoldDB" id="A0A834I8Y6"/>
<comment type="catalytic activity">
    <reaction evidence="17">
        <text>a 5'-end (N(7)-methyl 5'-triphosphoguanosine)-ribonucleoside in snRNA + S-adenosyl-L-methionine = a 5'-end (N(2),N(7)-dimethyl 5'-triphosphoguanosine)-ribonucleoside in snRNA + S-adenosyl-L-homocysteine + H(+)</text>
        <dbReference type="Rhea" id="RHEA:78471"/>
        <dbReference type="Rhea" id="RHEA-COMP:19085"/>
        <dbReference type="Rhea" id="RHEA-COMP:19087"/>
        <dbReference type="ChEBI" id="CHEBI:15378"/>
        <dbReference type="ChEBI" id="CHEBI:57856"/>
        <dbReference type="ChEBI" id="CHEBI:59789"/>
        <dbReference type="ChEBI" id="CHEBI:156461"/>
        <dbReference type="ChEBI" id="CHEBI:172880"/>
    </reaction>
    <physiologicalReaction direction="left-to-right" evidence="17">
        <dbReference type="Rhea" id="RHEA:78472"/>
    </physiologicalReaction>
</comment>
<organism evidence="24 25">
    <name type="scientific">Rhynchophorus ferrugineus</name>
    <name type="common">Red palm weevil</name>
    <name type="synonym">Curculio ferrugineus</name>
    <dbReference type="NCBI Taxonomy" id="354439"/>
    <lineage>
        <taxon>Eukaryota</taxon>
        <taxon>Metazoa</taxon>
        <taxon>Ecdysozoa</taxon>
        <taxon>Arthropoda</taxon>
        <taxon>Hexapoda</taxon>
        <taxon>Insecta</taxon>
        <taxon>Pterygota</taxon>
        <taxon>Neoptera</taxon>
        <taxon>Endopterygota</taxon>
        <taxon>Coleoptera</taxon>
        <taxon>Polyphaga</taxon>
        <taxon>Cucujiformia</taxon>
        <taxon>Curculionidae</taxon>
        <taxon>Dryophthorinae</taxon>
        <taxon>Rhynchophorus</taxon>
    </lineage>
</organism>
<evidence type="ECO:0000256" key="10">
    <source>
        <dbReference type="ARBA" id="ARBA00023015"/>
    </source>
</evidence>
<evidence type="ECO:0000256" key="11">
    <source>
        <dbReference type="ARBA" id="ARBA00023163"/>
    </source>
</evidence>
<dbReference type="Proteomes" id="UP000625711">
    <property type="component" value="Unassembled WGS sequence"/>
</dbReference>
<comment type="caution">
    <text evidence="24">The sequence shown here is derived from an EMBL/GenBank/DDBJ whole genome shotgun (WGS) entry which is preliminary data.</text>
</comment>
<dbReference type="Pfam" id="PF09445">
    <property type="entry name" value="Methyltransf_15"/>
    <property type="match status" value="1"/>
</dbReference>
<evidence type="ECO:0000256" key="18">
    <source>
        <dbReference type="ARBA" id="ARBA00049790"/>
    </source>
</evidence>
<evidence type="ECO:0000256" key="17">
    <source>
        <dbReference type="ARBA" id="ARBA00049075"/>
    </source>
</evidence>
<keyword evidence="12" id="KW-0539">Nucleus</keyword>
<dbReference type="GO" id="GO:0005730">
    <property type="term" value="C:nucleolus"/>
    <property type="evidence" value="ECO:0007669"/>
    <property type="project" value="UniProtKB-SubCell"/>
</dbReference>
<feature type="region of interest" description="Disordered" evidence="23">
    <location>
        <begin position="495"/>
        <end position="517"/>
    </location>
</feature>
<keyword evidence="25" id="KW-1185">Reference proteome</keyword>
<evidence type="ECO:0000256" key="16">
    <source>
        <dbReference type="ARBA" id="ARBA00048763"/>
    </source>
</evidence>
<evidence type="ECO:0000256" key="22">
    <source>
        <dbReference type="ARBA" id="ARBA00081504"/>
    </source>
</evidence>